<dbReference type="InterPro" id="IPR002109">
    <property type="entry name" value="Glutaredoxin"/>
</dbReference>
<proteinExistence type="predicted"/>
<sequence>MNHIEIYSSDKCLECKKAKEYFDENNLEYIEHNVFKVIEAKRELIRMGYMSLPVIIINGNHILGFDLNRIKKLINE</sequence>
<dbReference type="OrthoDB" id="9795531at2"/>
<dbReference type="SUPFAM" id="SSF52833">
    <property type="entry name" value="Thioredoxin-like"/>
    <property type="match status" value="1"/>
</dbReference>
<dbReference type="GO" id="GO:0009055">
    <property type="term" value="F:electron transfer activity"/>
    <property type="evidence" value="ECO:0007669"/>
    <property type="project" value="TreeGrafter"/>
</dbReference>
<feature type="domain" description="Glutaredoxin" evidence="1">
    <location>
        <begin position="4"/>
        <end position="62"/>
    </location>
</feature>
<dbReference type="Proteomes" id="UP000243255">
    <property type="component" value="Unassembled WGS sequence"/>
</dbReference>
<reference evidence="3" key="1">
    <citation type="submission" date="2016-11" db="EMBL/GenBank/DDBJ databases">
        <authorList>
            <person name="Varghese N."/>
            <person name="Submissions S."/>
        </authorList>
    </citation>
    <scope>NUCLEOTIDE SEQUENCE [LARGE SCALE GENOMIC DNA]</scope>
    <source>
        <strain evidence="3">DSM 2635</strain>
    </source>
</reference>
<name>A0A1M5T5I0_9FIRM</name>
<dbReference type="Pfam" id="PF00462">
    <property type="entry name" value="Glutaredoxin"/>
    <property type="match status" value="1"/>
</dbReference>
<dbReference type="STRING" id="1121321.SAMN04488530_15215"/>
<evidence type="ECO:0000259" key="1">
    <source>
        <dbReference type="Pfam" id="PF00462"/>
    </source>
</evidence>
<dbReference type="InterPro" id="IPR036249">
    <property type="entry name" value="Thioredoxin-like_sf"/>
</dbReference>
<dbReference type="EMBL" id="FQWX01000052">
    <property type="protein sequence ID" value="SHH45999.1"/>
    <property type="molecule type" value="Genomic_DNA"/>
</dbReference>
<keyword evidence="3" id="KW-1185">Reference proteome</keyword>
<organism evidence="2 3">
    <name type="scientific">Asaccharospora irregularis DSM 2635</name>
    <dbReference type="NCBI Taxonomy" id="1121321"/>
    <lineage>
        <taxon>Bacteria</taxon>
        <taxon>Bacillati</taxon>
        <taxon>Bacillota</taxon>
        <taxon>Clostridia</taxon>
        <taxon>Peptostreptococcales</taxon>
        <taxon>Peptostreptococcaceae</taxon>
        <taxon>Asaccharospora</taxon>
    </lineage>
</organism>
<dbReference type="InterPro" id="IPR051548">
    <property type="entry name" value="Grx-like_ET"/>
</dbReference>
<dbReference type="PANTHER" id="PTHR34386:SF1">
    <property type="entry name" value="GLUTAREDOXIN-LIKE PROTEIN NRDH"/>
    <property type="match status" value="1"/>
</dbReference>
<dbReference type="AlphaFoldDB" id="A0A1M5T5I0"/>
<dbReference type="CDD" id="cd02976">
    <property type="entry name" value="NrdH"/>
    <property type="match status" value="1"/>
</dbReference>
<dbReference type="PANTHER" id="PTHR34386">
    <property type="entry name" value="GLUTAREDOXIN"/>
    <property type="match status" value="1"/>
</dbReference>
<dbReference type="PROSITE" id="PS51354">
    <property type="entry name" value="GLUTAREDOXIN_2"/>
    <property type="match status" value="1"/>
</dbReference>
<gene>
    <name evidence="2" type="ORF">SAMN04488530_15215</name>
</gene>
<evidence type="ECO:0000313" key="3">
    <source>
        <dbReference type="Proteomes" id="UP000243255"/>
    </source>
</evidence>
<dbReference type="GO" id="GO:0045454">
    <property type="term" value="P:cell redox homeostasis"/>
    <property type="evidence" value="ECO:0007669"/>
    <property type="project" value="TreeGrafter"/>
</dbReference>
<dbReference type="RefSeq" id="WP_073127677.1">
    <property type="nucleotide sequence ID" value="NZ_BAABCH010000069.1"/>
</dbReference>
<evidence type="ECO:0000313" key="2">
    <source>
        <dbReference type="EMBL" id="SHH45999.1"/>
    </source>
</evidence>
<accession>A0A1M5T5I0</accession>
<dbReference type="Gene3D" id="3.40.30.10">
    <property type="entry name" value="Glutaredoxin"/>
    <property type="match status" value="1"/>
</dbReference>
<protein>
    <submittedName>
        <fullName evidence="2">Glutaredoxin</fullName>
    </submittedName>
</protein>